<dbReference type="KEGG" id="rpla:A4Z71_00860"/>
<feature type="transmembrane region" description="Helical" evidence="5">
    <location>
        <begin position="141"/>
        <end position="159"/>
    </location>
</feature>
<dbReference type="GO" id="GO:0022857">
    <property type="term" value="F:transmembrane transporter activity"/>
    <property type="evidence" value="ECO:0007669"/>
    <property type="project" value="InterPro"/>
</dbReference>
<evidence type="ECO:0000256" key="2">
    <source>
        <dbReference type="ARBA" id="ARBA00022692"/>
    </source>
</evidence>
<dbReference type="Pfam" id="PF07690">
    <property type="entry name" value="MFS_1"/>
    <property type="match status" value="1"/>
</dbReference>
<organism evidence="7 8">
    <name type="scientific">Candidatus Rhodoluna planktonica</name>
    <dbReference type="NCBI Taxonomy" id="535712"/>
    <lineage>
        <taxon>Bacteria</taxon>
        <taxon>Bacillati</taxon>
        <taxon>Actinomycetota</taxon>
        <taxon>Actinomycetes</taxon>
        <taxon>Micrococcales</taxon>
        <taxon>Microbacteriaceae</taxon>
        <taxon>Luna cluster</taxon>
        <taxon>Luna-1 subcluster</taxon>
        <taxon>Rhodoluna</taxon>
    </lineage>
</organism>
<dbReference type="AlphaFoldDB" id="A0A1D9DXR8"/>
<feature type="transmembrane region" description="Helical" evidence="5">
    <location>
        <begin position="101"/>
        <end position="120"/>
    </location>
</feature>
<dbReference type="PANTHER" id="PTHR23514:SF13">
    <property type="entry name" value="INNER MEMBRANE PROTEIN YBJJ"/>
    <property type="match status" value="1"/>
</dbReference>
<feature type="transmembrane region" description="Helical" evidence="5">
    <location>
        <begin position="351"/>
        <end position="368"/>
    </location>
</feature>
<accession>A0A1D9DXR8</accession>
<feature type="domain" description="Major facilitator superfamily (MFS) profile" evidence="6">
    <location>
        <begin position="12"/>
        <end position="399"/>
    </location>
</feature>
<feature type="transmembrane region" description="Helical" evidence="5">
    <location>
        <begin position="212"/>
        <end position="235"/>
    </location>
</feature>
<sequence>MATMTSQRAKQVQFALMAVFFTQGILGTAMIPRVPDLIERLDVSFAAWGTILGLAGLGSLLGLSVSNRIITRFGSRNVIRVTSVILSLMLISYAWTENPIVFFALFFVNNFAGGFFNIAVNAQTVVLQKIMNKPIIGRFHASWSVGATITAAVSGVLAATTELWVHFLILGGVALISYLFFGRLILGEHEDEKHTSAKHGKKIPFFKSPPQVWLLAAGLFTGVFAEVALIDWSAILARDGFLLGPAIASIPYTVFAGAMIVGRLSIDRLTRVYHISTLAYWGGIIGGSSLLLGVFAAANIGQSNPYLAMLTASFFFAIAGLGTAPMVPSFFSGAGHVRGLTTAQTMARMSLVSQVTMLVAKIGMGAAVEAATIVFAFIIPAGMLITAGILAGFVVRNSKRSEAVANAFPPTGPITTISD</sequence>
<dbReference type="CDD" id="cd17393">
    <property type="entry name" value="MFS_MosC_like"/>
    <property type="match status" value="1"/>
</dbReference>
<keyword evidence="8" id="KW-1185">Reference proteome</keyword>
<keyword evidence="2 5" id="KW-0812">Transmembrane</keyword>
<dbReference type="EMBL" id="CP015208">
    <property type="protein sequence ID" value="AOY55596.1"/>
    <property type="molecule type" value="Genomic_DNA"/>
</dbReference>
<evidence type="ECO:0000313" key="7">
    <source>
        <dbReference type="EMBL" id="AOY55596.1"/>
    </source>
</evidence>
<dbReference type="PANTHER" id="PTHR23514">
    <property type="entry name" value="BYPASS OF STOP CODON PROTEIN 6"/>
    <property type="match status" value="1"/>
</dbReference>
<dbReference type="Proteomes" id="UP000243784">
    <property type="component" value="Chromosome"/>
</dbReference>
<feature type="transmembrane region" description="Helical" evidence="5">
    <location>
        <begin position="43"/>
        <end position="65"/>
    </location>
</feature>
<feature type="transmembrane region" description="Helical" evidence="5">
    <location>
        <begin position="241"/>
        <end position="266"/>
    </location>
</feature>
<keyword evidence="4 5" id="KW-0472">Membrane</keyword>
<name>A0A1D9DXR8_9MICO</name>
<dbReference type="GO" id="GO:0005886">
    <property type="term" value="C:plasma membrane"/>
    <property type="evidence" value="ECO:0007669"/>
    <property type="project" value="UniProtKB-SubCell"/>
</dbReference>
<evidence type="ECO:0000313" key="8">
    <source>
        <dbReference type="Proteomes" id="UP000243784"/>
    </source>
</evidence>
<dbReference type="STRING" id="535712.A4Z71_00860"/>
<feature type="transmembrane region" description="Helical" evidence="5">
    <location>
        <begin position="306"/>
        <end position="331"/>
    </location>
</feature>
<evidence type="ECO:0000256" key="1">
    <source>
        <dbReference type="ARBA" id="ARBA00004651"/>
    </source>
</evidence>
<evidence type="ECO:0000256" key="3">
    <source>
        <dbReference type="ARBA" id="ARBA00022989"/>
    </source>
</evidence>
<feature type="transmembrane region" description="Helical" evidence="5">
    <location>
        <begin position="374"/>
        <end position="395"/>
    </location>
</feature>
<dbReference type="InterPro" id="IPR051788">
    <property type="entry name" value="MFS_Transporter"/>
</dbReference>
<dbReference type="InterPro" id="IPR036259">
    <property type="entry name" value="MFS_trans_sf"/>
</dbReference>
<dbReference type="PROSITE" id="PS50850">
    <property type="entry name" value="MFS"/>
    <property type="match status" value="1"/>
</dbReference>
<evidence type="ECO:0000259" key="6">
    <source>
        <dbReference type="PROSITE" id="PS50850"/>
    </source>
</evidence>
<dbReference type="SUPFAM" id="SSF103473">
    <property type="entry name" value="MFS general substrate transporter"/>
    <property type="match status" value="1"/>
</dbReference>
<feature type="transmembrane region" description="Helical" evidence="5">
    <location>
        <begin position="165"/>
        <end position="186"/>
    </location>
</feature>
<keyword evidence="3 5" id="KW-1133">Transmembrane helix</keyword>
<evidence type="ECO:0000256" key="5">
    <source>
        <dbReference type="SAM" id="Phobius"/>
    </source>
</evidence>
<dbReference type="InterPro" id="IPR020846">
    <property type="entry name" value="MFS_dom"/>
</dbReference>
<feature type="transmembrane region" description="Helical" evidence="5">
    <location>
        <begin position="12"/>
        <end position="31"/>
    </location>
</feature>
<dbReference type="RefSeq" id="WP_070954111.1">
    <property type="nucleotide sequence ID" value="NZ_CP015208.1"/>
</dbReference>
<proteinExistence type="predicted"/>
<feature type="transmembrane region" description="Helical" evidence="5">
    <location>
        <begin position="278"/>
        <end position="300"/>
    </location>
</feature>
<dbReference type="OrthoDB" id="151222at2"/>
<comment type="subcellular location">
    <subcellularLocation>
        <location evidence="1">Cell membrane</location>
        <topology evidence="1">Multi-pass membrane protein</topology>
    </subcellularLocation>
</comment>
<dbReference type="InterPro" id="IPR011701">
    <property type="entry name" value="MFS"/>
</dbReference>
<reference evidence="7 8" key="1">
    <citation type="journal article" date="2016" name="Biochim. Biophys. Acta">
        <title>Photochemical characterization of actinorhodopsin and its functional existence in the natural host.</title>
        <authorList>
            <person name="Nakamura S."/>
            <person name="Kikukawa T."/>
            <person name="Tamogami J."/>
            <person name="Kamiya M."/>
            <person name="Aizawa T."/>
            <person name="Hahn M.W."/>
            <person name="Ihara K."/>
            <person name="Kamo N."/>
            <person name="Demura M."/>
        </authorList>
    </citation>
    <scope>NUCLEOTIDE SEQUENCE [LARGE SCALE GENOMIC DNA]</scope>
    <source>
        <strain evidence="7 8">MWH-Dar1</strain>
    </source>
</reference>
<protein>
    <recommendedName>
        <fullName evidence="6">Major facilitator superfamily (MFS) profile domain-containing protein</fullName>
    </recommendedName>
</protein>
<dbReference type="Gene3D" id="1.20.1250.20">
    <property type="entry name" value="MFS general substrate transporter like domains"/>
    <property type="match status" value="2"/>
</dbReference>
<gene>
    <name evidence="7" type="ORF">A4Z71_00860</name>
</gene>
<evidence type="ECO:0000256" key="4">
    <source>
        <dbReference type="ARBA" id="ARBA00023136"/>
    </source>
</evidence>
<feature type="transmembrane region" description="Helical" evidence="5">
    <location>
        <begin position="77"/>
        <end position="95"/>
    </location>
</feature>